<evidence type="ECO:0000313" key="2">
    <source>
        <dbReference type="Proteomes" id="UP001195483"/>
    </source>
</evidence>
<dbReference type="EMBL" id="JAEAOA010000281">
    <property type="protein sequence ID" value="KAK3580329.1"/>
    <property type="molecule type" value="Genomic_DNA"/>
</dbReference>
<organism evidence="1 2">
    <name type="scientific">Potamilus streckersoni</name>
    <dbReference type="NCBI Taxonomy" id="2493646"/>
    <lineage>
        <taxon>Eukaryota</taxon>
        <taxon>Metazoa</taxon>
        <taxon>Spiralia</taxon>
        <taxon>Lophotrochozoa</taxon>
        <taxon>Mollusca</taxon>
        <taxon>Bivalvia</taxon>
        <taxon>Autobranchia</taxon>
        <taxon>Heteroconchia</taxon>
        <taxon>Palaeoheterodonta</taxon>
        <taxon>Unionida</taxon>
        <taxon>Unionoidea</taxon>
        <taxon>Unionidae</taxon>
        <taxon>Ambleminae</taxon>
        <taxon>Lampsilini</taxon>
        <taxon>Potamilus</taxon>
    </lineage>
</organism>
<comment type="caution">
    <text evidence="1">The sequence shown here is derived from an EMBL/GenBank/DDBJ whole genome shotgun (WGS) entry which is preliminary data.</text>
</comment>
<evidence type="ECO:0000313" key="1">
    <source>
        <dbReference type="EMBL" id="KAK3580329.1"/>
    </source>
</evidence>
<reference evidence="1" key="3">
    <citation type="submission" date="2023-05" db="EMBL/GenBank/DDBJ databases">
        <authorList>
            <person name="Smith C.H."/>
        </authorList>
    </citation>
    <scope>NUCLEOTIDE SEQUENCE</scope>
    <source>
        <strain evidence="1">CHS0354</strain>
        <tissue evidence="1">Mantle</tissue>
    </source>
</reference>
<dbReference type="Proteomes" id="UP001195483">
    <property type="component" value="Unassembled WGS sequence"/>
</dbReference>
<name>A0AAE0RVE3_9BIVA</name>
<keyword evidence="2" id="KW-1185">Reference proteome</keyword>
<protein>
    <submittedName>
        <fullName evidence="1">Uncharacterized protein</fullName>
    </submittedName>
</protein>
<proteinExistence type="predicted"/>
<accession>A0AAE0RVE3</accession>
<gene>
    <name evidence="1" type="ORF">CHS0354_003564</name>
</gene>
<sequence length="126" mass="14550">MKRPLVRQTGVNQELINQQELKKDTDVLKQININLVILLQKPTKTLITGSSPLKGISTRGLSRELLVQVDKIIISGLIPRRDVDITQYDDILIQIFADSSTYRTYRTMTDFSYCRVIYHLHSFTQI</sequence>
<reference evidence="1" key="1">
    <citation type="journal article" date="2021" name="Genome Biol. Evol.">
        <title>A High-Quality Reference Genome for a Parasitic Bivalve with Doubly Uniparental Inheritance (Bivalvia: Unionida).</title>
        <authorList>
            <person name="Smith C.H."/>
        </authorList>
    </citation>
    <scope>NUCLEOTIDE SEQUENCE</scope>
    <source>
        <strain evidence="1">CHS0354</strain>
    </source>
</reference>
<reference evidence="1" key="2">
    <citation type="journal article" date="2021" name="Genome Biol. Evol.">
        <title>Developing a high-quality reference genome for a parasitic bivalve with doubly uniparental inheritance (Bivalvia: Unionida).</title>
        <authorList>
            <person name="Smith C.H."/>
        </authorList>
    </citation>
    <scope>NUCLEOTIDE SEQUENCE</scope>
    <source>
        <strain evidence="1">CHS0354</strain>
        <tissue evidence="1">Mantle</tissue>
    </source>
</reference>
<dbReference type="AlphaFoldDB" id="A0AAE0RVE3"/>